<sequence length="367" mass="39635">MRVAITTNTLKAGGAEKQRIELANALADLGAEVQLVTLQEKGELHSRVNSQVDLRSASFRGRLPIPTDIIVSGTTRTECFFSSANTLAGRARGWVVVVHNPTGPGAPRLAPGVVRLISGADVVAALSEMHLDSVPELGVRASVTLPNGVDGTDLMSVRRTRQDLRDSFPYDYGFIGRLARDHKGLDIILDAWQELAESEGPRPVPTIVIFGSGDDGPWLRDQISRRHLSSFVSMGGFQPPEAALRQFRTLVMPSRYEGQPMILEEAYWAGVPVIASQYANAESGPGVQVFRPFTSASLASAVAGGTDGERAEFGRGSSSASVAKYDSSDMAREYLRLAARVLENPLRRRSRIANTVRNVATSNTPRP</sequence>
<proteinExistence type="predicted"/>
<accession>A0ACC6IJX2</accession>
<protein>
    <submittedName>
        <fullName evidence="1">Glycosyltransferase involved in cell wall biosynthesis</fullName>
    </submittedName>
</protein>
<dbReference type="Proteomes" id="UP001261666">
    <property type="component" value="Unassembled WGS sequence"/>
</dbReference>
<dbReference type="EMBL" id="JAVIZJ010000007">
    <property type="protein sequence ID" value="MDR6211001.1"/>
    <property type="molecule type" value="Genomic_DNA"/>
</dbReference>
<name>A0ACC6IJX2_9ACTN</name>
<organism evidence="1 2">
    <name type="scientific">Nocardioides zeae</name>
    <dbReference type="NCBI Taxonomy" id="1457234"/>
    <lineage>
        <taxon>Bacteria</taxon>
        <taxon>Bacillati</taxon>
        <taxon>Actinomycetota</taxon>
        <taxon>Actinomycetes</taxon>
        <taxon>Propionibacteriales</taxon>
        <taxon>Nocardioidaceae</taxon>
        <taxon>Nocardioides</taxon>
    </lineage>
</organism>
<evidence type="ECO:0000313" key="2">
    <source>
        <dbReference type="Proteomes" id="UP001261666"/>
    </source>
</evidence>
<evidence type="ECO:0000313" key="1">
    <source>
        <dbReference type="EMBL" id="MDR6211001.1"/>
    </source>
</evidence>
<gene>
    <name evidence="1" type="ORF">QE364_002720</name>
</gene>
<reference evidence="1" key="1">
    <citation type="submission" date="2023-08" db="EMBL/GenBank/DDBJ databases">
        <title>Functional and genomic diversity of the sorghum phyllosphere microbiome.</title>
        <authorList>
            <person name="Shade A."/>
        </authorList>
    </citation>
    <scope>NUCLEOTIDE SEQUENCE</scope>
    <source>
        <strain evidence="1">SORGH_AS_0885</strain>
    </source>
</reference>
<comment type="caution">
    <text evidence="1">The sequence shown here is derived from an EMBL/GenBank/DDBJ whole genome shotgun (WGS) entry which is preliminary data.</text>
</comment>
<keyword evidence="2" id="KW-1185">Reference proteome</keyword>